<keyword evidence="2" id="KW-0812">Transmembrane</keyword>
<feature type="transmembrane region" description="Helical" evidence="2">
    <location>
        <begin position="47"/>
        <end position="68"/>
    </location>
</feature>
<evidence type="ECO:0000313" key="5">
    <source>
        <dbReference type="Proteomes" id="UP000248961"/>
    </source>
</evidence>
<feature type="chain" id="PRO_5017268886" evidence="3">
    <location>
        <begin position="23"/>
        <end position="547"/>
    </location>
</feature>
<keyword evidence="2" id="KW-1133">Transmembrane helix</keyword>
<keyword evidence="3" id="KW-0732">Signal</keyword>
<feature type="region of interest" description="Disordered" evidence="1">
    <location>
        <begin position="259"/>
        <end position="458"/>
    </location>
</feature>
<feature type="region of interest" description="Disordered" evidence="1">
    <location>
        <begin position="487"/>
        <end position="515"/>
    </location>
</feature>
<feature type="compositionally biased region" description="Low complexity" evidence="1">
    <location>
        <begin position="374"/>
        <end position="396"/>
    </location>
</feature>
<feature type="compositionally biased region" description="Polar residues" evidence="1">
    <location>
        <begin position="131"/>
        <end position="143"/>
    </location>
</feature>
<gene>
    <name evidence="4" type="ORF">BO97DRAFT_402158</name>
</gene>
<accession>A0A395IEL2</accession>
<feature type="compositionally biased region" description="Pro residues" evidence="1">
    <location>
        <begin position="437"/>
        <end position="452"/>
    </location>
</feature>
<feature type="region of interest" description="Disordered" evidence="1">
    <location>
        <begin position="131"/>
        <end position="163"/>
    </location>
</feature>
<dbReference type="OrthoDB" id="4524805at2759"/>
<evidence type="ECO:0000256" key="2">
    <source>
        <dbReference type="SAM" id="Phobius"/>
    </source>
</evidence>
<dbReference type="GeneID" id="37198714"/>
<feature type="compositionally biased region" description="Low complexity" evidence="1">
    <location>
        <begin position="281"/>
        <end position="293"/>
    </location>
</feature>
<feature type="compositionally biased region" description="Low complexity" evidence="1">
    <location>
        <begin position="232"/>
        <end position="242"/>
    </location>
</feature>
<feature type="signal peptide" evidence="3">
    <location>
        <begin position="1"/>
        <end position="22"/>
    </location>
</feature>
<evidence type="ECO:0000313" key="4">
    <source>
        <dbReference type="EMBL" id="RAL17598.1"/>
    </source>
</evidence>
<keyword evidence="5" id="KW-1185">Reference proteome</keyword>
<dbReference type="Proteomes" id="UP000248961">
    <property type="component" value="Unassembled WGS sequence"/>
</dbReference>
<dbReference type="AlphaFoldDB" id="A0A395IEL2"/>
<protein>
    <submittedName>
        <fullName evidence="4">Uncharacterized protein</fullName>
    </submittedName>
</protein>
<feature type="compositionally biased region" description="Low complexity" evidence="1">
    <location>
        <begin position="259"/>
        <end position="273"/>
    </location>
</feature>
<dbReference type="RefSeq" id="XP_025556752.1">
    <property type="nucleotide sequence ID" value="XM_025694425.1"/>
</dbReference>
<sequence>MLSCTSGIVVLSYLSLLSTTAAGSASDPLSERDTSFTLDEPLLAVQIGGIIAAYLFSVIFLLSLLLVVGRRLRRAVLSSNYSLQVQMLQPMKPPPSMDPSPITPISVHLPSPGGIGPGTIPAIPEYHTGSTATTRANRSWSTFSKHSGSHKKSQSQLSNPSSSISLATFDEGVVTSDRRKAQADLEMLYAAVMEHDEQKKVAGAHDVSPTAVSVASNPFTDPPAALPAHAVPTSPRTPSRLSRISSSLSLFSSRDQSSTSLSHVAAGPPSKGGSSNGASGGRLRSPRLALPLRKMSISSPITSPGYATASDPHKNEEDDPYAHSPLTPRIYNPPPPPVPPLPAQVQSRNTTNNTTGGGGAQRPGPHRELTHPAPQQHYPPHYHQPYQQQQQQQQQYSQDDTIPDHQPSLPLPLPRGIPTHNFDPATTTQSRKSTRILPPPLTLINPGTPPAGGPGGQRSLPLRDAYPLQSAPATKLTVLERPVRPLGAPRTGVPTPYSPYMPFTPVTPLTPSRMVTKRQRRKQGRETGLHVLNEDDLVKGGGDMWGY</sequence>
<proteinExistence type="predicted"/>
<name>A0A395IEL2_ASPHC</name>
<dbReference type="EMBL" id="KZ824267">
    <property type="protein sequence ID" value="RAL17598.1"/>
    <property type="molecule type" value="Genomic_DNA"/>
</dbReference>
<reference evidence="4 5" key="1">
    <citation type="submission" date="2018-02" db="EMBL/GenBank/DDBJ databases">
        <title>The genomes of Aspergillus section Nigri reveals drivers in fungal speciation.</title>
        <authorList>
            <consortium name="DOE Joint Genome Institute"/>
            <person name="Vesth T.C."/>
            <person name="Nybo J."/>
            <person name="Theobald S."/>
            <person name="Brandl J."/>
            <person name="Frisvad J.C."/>
            <person name="Nielsen K.F."/>
            <person name="Lyhne E.K."/>
            <person name="Kogle M.E."/>
            <person name="Kuo A."/>
            <person name="Riley R."/>
            <person name="Clum A."/>
            <person name="Nolan M."/>
            <person name="Lipzen A."/>
            <person name="Salamov A."/>
            <person name="Henrissat B."/>
            <person name="Wiebenga A."/>
            <person name="De vries R.P."/>
            <person name="Grigoriev I.V."/>
            <person name="Mortensen U.H."/>
            <person name="Andersen M.R."/>
            <person name="Baker S.E."/>
        </authorList>
    </citation>
    <scope>NUCLEOTIDE SEQUENCE [LARGE SCALE GENOMIC DNA]</scope>
    <source>
        <strain evidence="4 5">CBS 101889</strain>
    </source>
</reference>
<evidence type="ECO:0000256" key="3">
    <source>
        <dbReference type="SAM" id="SignalP"/>
    </source>
</evidence>
<feature type="compositionally biased region" description="Low complexity" evidence="1">
    <location>
        <begin position="154"/>
        <end position="163"/>
    </location>
</feature>
<feature type="region of interest" description="Disordered" evidence="1">
    <location>
        <begin position="213"/>
        <end position="242"/>
    </location>
</feature>
<organism evidence="4 5">
    <name type="scientific">Aspergillus homomorphus (strain CBS 101889)</name>
    <dbReference type="NCBI Taxonomy" id="1450537"/>
    <lineage>
        <taxon>Eukaryota</taxon>
        <taxon>Fungi</taxon>
        <taxon>Dikarya</taxon>
        <taxon>Ascomycota</taxon>
        <taxon>Pezizomycotina</taxon>
        <taxon>Eurotiomycetes</taxon>
        <taxon>Eurotiomycetidae</taxon>
        <taxon>Eurotiales</taxon>
        <taxon>Aspergillaceae</taxon>
        <taxon>Aspergillus</taxon>
        <taxon>Aspergillus subgen. Circumdati</taxon>
    </lineage>
</organism>
<keyword evidence="2" id="KW-0472">Membrane</keyword>
<feature type="compositionally biased region" description="Pro residues" evidence="1">
    <location>
        <begin position="331"/>
        <end position="342"/>
    </location>
</feature>
<dbReference type="VEuPathDB" id="FungiDB:BO97DRAFT_402158"/>
<evidence type="ECO:0000256" key="1">
    <source>
        <dbReference type="SAM" id="MobiDB-lite"/>
    </source>
</evidence>